<accession>A0A2P5E2R6</accession>
<protein>
    <submittedName>
        <fullName evidence="2">Uncharacterized protein</fullName>
    </submittedName>
</protein>
<feature type="region of interest" description="Disordered" evidence="1">
    <location>
        <begin position="121"/>
        <end position="151"/>
    </location>
</feature>
<comment type="caution">
    <text evidence="2">The sequence shown here is derived from an EMBL/GenBank/DDBJ whole genome shotgun (WGS) entry which is preliminary data.</text>
</comment>
<evidence type="ECO:0000313" key="2">
    <source>
        <dbReference type="EMBL" id="PON79810.1"/>
    </source>
</evidence>
<evidence type="ECO:0000313" key="3">
    <source>
        <dbReference type="Proteomes" id="UP000237105"/>
    </source>
</evidence>
<name>A0A2P5E2R6_PARAD</name>
<evidence type="ECO:0000256" key="1">
    <source>
        <dbReference type="SAM" id="MobiDB-lite"/>
    </source>
</evidence>
<dbReference type="EMBL" id="JXTB01000003">
    <property type="protein sequence ID" value="PON79810.1"/>
    <property type="molecule type" value="Genomic_DNA"/>
</dbReference>
<proteinExistence type="predicted"/>
<organism evidence="2 3">
    <name type="scientific">Parasponia andersonii</name>
    <name type="common">Sponia andersonii</name>
    <dbReference type="NCBI Taxonomy" id="3476"/>
    <lineage>
        <taxon>Eukaryota</taxon>
        <taxon>Viridiplantae</taxon>
        <taxon>Streptophyta</taxon>
        <taxon>Embryophyta</taxon>
        <taxon>Tracheophyta</taxon>
        <taxon>Spermatophyta</taxon>
        <taxon>Magnoliopsida</taxon>
        <taxon>eudicotyledons</taxon>
        <taxon>Gunneridae</taxon>
        <taxon>Pentapetalae</taxon>
        <taxon>rosids</taxon>
        <taxon>fabids</taxon>
        <taxon>Rosales</taxon>
        <taxon>Cannabaceae</taxon>
        <taxon>Parasponia</taxon>
    </lineage>
</organism>
<dbReference type="AlphaFoldDB" id="A0A2P5E2R6"/>
<dbReference type="Proteomes" id="UP000237105">
    <property type="component" value="Unassembled WGS sequence"/>
</dbReference>
<sequence length="151" mass="16530">MRCQPHIFLSLTHSNTPVILSANSRHLISVLFLHNRTTTDLHSSICSTFTATQSHVYGSPCSRTSAAQGTFSVGGCVLINIADSAEALCPSAWLFGNKDNPHTKTDEMEELIKNIMELSMEDENSTAKASPDPRQSLVPRKTRKDFLPPGC</sequence>
<reference evidence="3" key="1">
    <citation type="submission" date="2016-06" db="EMBL/GenBank/DDBJ databases">
        <title>Parallel loss of symbiosis genes in relatives of nitrogen-fixing non-legume Parasponia.</title>
        <authorList>
            <person name="Van Velzen R."/>
            <person name="Holmer R."/>
            <person name="Bu F."/>
            <person name="Rutten L."/>
            <person name="Van Zeijl A."/>
            <person name="Liu W."/>
            <person name="Santuari L."/>
            <person name="Cao Q."/>
            <person name="Sharma T."/>
            <person name="Shen D."/>
            <person name="Roswanjaya Y."/>
            <person name="Wardhani T."/>
            <person name="Kalhor M.S."/>
            <person name="Jansen J."/>
            <person name="Van den Hoogen J."/>
            <person name="Gungor B."/>
            <person name="Hartog M."/>
            <person name="Hontelez J."/>
            <person name="Verver J."/>
            <person name="Yang W.-C."/>
            <person name="Schijlen E."/>
            <person name="Repin R."/>
            <person name="Schilthuizen M."/>
            <person name="Schranz E."/>
            <person name="Heidstra R."/>
            <person name="Miyata K."/>
            <person name="Fedorova E."/>
            <person name="Kohlen W."/>
            <person name="Bisseling T."/>
            <person name="Smit S."/>
            <person name="Geurts R."/>
        </authorList>
    </citation>
    <scope>NUCLEOTIDE SEQUENCE [LARGE SCALE GENOMIC DNA]</scope>
    <source>
        <strain evidence="3">cv. WU1-14</strain>
    </source>
</reference>
<keyword evidence="3" id="KW-1185">Reference proteome</keyword>
<gene>
    <name evidence="2" type="ORF">PanWU01x14_010420</name>
</gene>
<dbReference type="OrthoDB" id="10488179at2759"/>